<feature type="compositionally biased region" description="Polar residues" evidence="2">
    <location>
        <begin position="77"/>
        <end position="88"/>
    </location>
</feature>
<dbReference type="Gene3D" id="4.10.240.10">
    <property type="entry name" value="Zn(2)-C6 fungal-type DNA-binding domain"/>
    <property type="match status" value="1"/>
</dbReference>
<feature type="compositionally biased region" description="Low complexity" evidence="2">
    <location>
        <begin position="89"/>
        <end position="99"/>
    </location>
</feature>
<feature type="compositionally biased region" description="Low complexity" evidence="2">
    <location>
        <begin position="169"/>
        <end position="188"/>
    </location>
</feature>
<feature type="compositionally biased region" description="Basic and acidic residues" evidence="2">
    <location>
        <begin position="103"/>
        <end position="118"/>
    </location>
</feature>
<feature type="region of interest" description="Disordered" evidence="2">
    <location>
        <begin position="63"/>
        <end position="188"/>
    </location>
</feature>
<sequence length="561" mass="60907">MNSEISRRSACDRCRGQKLRCVREVPSRSQGSVDESLTPCDRCLKAGAECFNGDYPRRRLTGDARAQNSSASSCSSHEQTPQNLLPRTSASYSAGSSFSRPPTRSDSRRIEDPTRFDEMANVESLGSFFPGSVERPSKRRSLNPSYKQLDPSFHNLDPGRYQNKFAHPSSGNDGASSSNGNNSLSLGQLDNGPLNLDTSLTKITHHFNGDTVDFGMCLDTASTSHPDGNSASLTDALLLGSGDSRSGYSAFSSASSPPLPTMNSPGDCLHCLSDLCSRLLRTVNNDSNLETLGDILSYNPHLSGGLSSPLPKNAIGQVLESSQLFLDILSTLRGLISPKQSKPSSPANSECSYSDLWDSGGLDPPVTGNKNMFTDNAMAEALLSSASSTTNNTTPGHKRNHPATPSPPASTLPLDIPTTFIILTCYIWLLRTYDTIFSRIYACLSSEASTIPSIMPGLIIGGFNLCERKDLQVDILIQLSTHMLERIEETLGISAISSTPRHEEVNKGLLDSASSSAVLDLMFRPKSSERPRAPRLKETMDDVREALRRSYVRKVLRVYRP</sequence>
<dbReference type="SMART" id="SM00066">
    <property type="entry name" value="GAL4"/>
    <property type="match status" value="1"/>
</dbReference>
<dbReference type="InterPro" id="IPR036864">
    <property type="entry name" value="Zn2-C6_fun-type_DNA-bd_sf"/>
</dbReference>
<dbReference type="PROSITE" id="PS50048">
    <property type="entry name" value="ZN2_CY6_FUNGAL_2"/>
    <property type="match status" value="1"/>
</dbReference>
<proteinExistence type="predicted"/>
<reference evidence="4" key="1">
    <citation type="journal article" date="2020" name="Stud. Mycol.">
        <title>101 Dothideomycetes genomes: a test case for predicting lifestyles and emergence of pathogens.</title>
        <authorList>
            <person name="Haridas S."/>
            <person name="Albert R."/>
            <person name="Binder M."/>
            <person name="Bloem J."/>
            <person name="Labutti K."/>
            <person name="Salamov A."/>
            <person name="Andreopoulos B."/>
            <person name="Baker S."/>
            <person name="Barry K."/>
            <person name="Bills G."/>
            <person name="Bluhm B."/>
            <person name="Cannon C."/>
            <person name="Castanera R."/>
            <person name="Culley D."/>
            <person name="Daum C."/>
            <person name="Ezra D."/>
            <person name="Gonzalez J."/>
            <person name="Henrissat B."/>
            <person name="Kuo A."/>
            <person name="Liang C."/>
            <person name="Lipzen A."/>
            <person name="Lutzoni F."/>
            <person name="Magnuson J."/>
            <person name="Mondo S."/>
            <person name="Nolan M."/>
            <person name="Ohm R."/>
            <person name="Pangilinan J."/>
            <person name="Park H.-J."/>
            <person name="Ramirez L."/>
            <person name="Alfaro M."/>
            <person name="Sun H."/>
            <person name="Tritt A."/>
            <person name="Yoshinaga Y."/>
            <person name="Zwiers L.-H."/>
            <person name="Turgeon B."/>
            <person name="Goodwin S."/>
            <person name="Spatafora J."/>
            <person name="Crous P."/>
            <person name="Grigoriev I."/>
        </authorList>
    </citation>
    <scope>NUCLEOTIDE SEQUENCE</scope>
    <source>
        <strain evidence="4">CBS 161.51</strain>
    </source>
</reference>
<feature type="region of interest" description="Disordered" evidence="2">
    <location>
        <begin position="386"/>
        <end position="410"/>
    </location>
</feature>
<feature type="domain" description="Zn(2)-C6 fungal-type" evidence="3">
    <location>
        <begin position="10"/>
        <end position="50"/>
    </location>
</feature>
<evidence type="ECO:0000256" key="1">
    <source>
        <dbReference type="ARBA" id="ARBA00023242"/>
    </source>
</evidence>
<evidence type="ECO:0000256" key="2">
    <source>
        <dbReference type="SAM" id="MobiDB-lite"/>
    </source>
</evidence>
<gene>
    <name evidence="4" type="ORF">EJ02DRAFT_486783</name>
</gene>
<dbReference type="OrthoDB" id="4222821at2759"/>
<dbReference type="CDD" id="cd00067">
    <property type="entry name" value="GAL4"/>
    <property type="match status" value="1"/>
</dbReference>
<dbReference type="Proteomes" id="UP000800038">
    <property type="component" value="Unassembled WGS sequence"/>
</dbReference>
<organism evidence="4 5">
    <name type="scientific">Clathrospora elynae</name>
    <dbReference type="NCBI Taxonomy" id="706981"/>
    <lineage>
        <taxon>Eukaryota</taxon>
        <taxon>Fungi</taxon>
        <taxon>Dikarya</taxon>
        <taxon>Ascomycota</taxon>
        <taxon>Pezizomycotina</taxon>
        <taxon>Dothideomycetes</taxon>
        <taxon>Pleosporomycetidae</taxon>
        <taxon>Pleosporales</taxon>
        <taxon>Diademaceae</taxon>
        <taxon>Clathrospora</taxon>
    </lineage>
</organism>
<accession>A0A6A5S5W4</accession>
<dbReference type="GO" id="GO:0008270">
    <property type="term" value="F:zinc ion binding"/>
    <property type="evidence" value="ECO:0007669"/>
    <property type="project" value="InterPro"/>
</dbReference>
<evidence type="ECO:0000313" key="4">
    <source>
        <dbReference type="EMBL" id="KAF1935139.1"/>
    </source>
</evidence>
<evidence type="ECO:0000313" key="5">
    <source>
        <dbReference type="Proteomes" id="UP000800038"/>
    </source>
</evidence>
<evidence type="ECO:0000259" key="3">
    <source>
        <dbReference type="PROSITE" id="PS50048"/>
    </source>
</evidence>
<keyword evidence="1" id="KW-0539">Nucleus</keyword>
<keyword evidence="5" id="KW-1185">Reference proteome</keyword>
<dbReference type="EMBL" id="ML976308">
    <property type="protein sequence ID" value="KAF1935139.1"/>
    <property type="molecule type" value="Genomic_DNA"/>
</dbReference>
<dbReference type="GO" id="GO:0000981">
    <property type="term" value="F:DNA-binding transcription factor activity, RNA polymerase II-specific"/>
    <property type="evidence" value="ECO:0007669"/>
    <property type="project" value="InterPro"/>
</dbReference>
<dbReference type="AlphaFoldDB" id="A0A6A5S5W4"/>
<protein>
    <recommendedName>
        <fullName evidence="3">Zn(2)-C6 fungal-type domain-containing protein</fullName>
    </recommendedName>
</protein>
<dbReference type="SUPFAM" id="SSF57701">
    <property type="entry name" value="Zn2/Cys6 DNA-binding domain"/>
    <property type="match status" value="1"/>
</dbReference>
<name>A0A6A5S5W4_9PLEO</name>
<dbReference type="InterPro" id="IPR001138">
    <property type="entry name" value="Zn2Cys6_DnaBD"/>
</dbReference>